<evidence type="ECO:0000259" key="9">
    <source>
        <dbReference type="Pfam" id="PF25145"/>
    </source>
</evidence>
<feature type="transmembrane region" description="Helical" evidence="6">
    <location>
        <begin position="300"/>
        <end position="317"/>
    </location>
</feature>
<dbReference type="InterPro" id="IPR052165">
    <property type="entry name" value="Membrane_assoc_protease"/>
</dbReference>
<dbReference type="Pfam" id="PF01957">
    <property type="entry name" value="NfeD"/>
    <property type="match status" value="1"/>
</dbReference>
<reference evidence="10 11" key="1">
    <citation type="submission" date="2016-10" db="EMBL/GenBank/DDBJ databases">
        <title>Marinobacter salinus sp. nov., a moderately halophilic bacterium isolated from a tidal flat environment.</title>
        <authorList>
            <person name="Park S.-J."/>
        </authorList>
    </citation>
    <scope>NUCLEOTIDE SEQUENCE [LARGE SCALE GENOMIC DNA]</scope>
    <source>
        <strain evidence="10 11">Hb8</strain>
    </source>
</reference>
<dbReference type="PANTHER" id="PTHR33507:SF4">
    <property type="entry name" value="NODULATION COMPETITIVENESS PROTEIN NFED"/>
    <property type="match status" value="1"/>
</dbReference>
<accession>A0A1D9GNW7</accession>
<evidence type="ECO:0000256" key="1">
    <source>
        <dbReference type="ARBA" id="ARBA00004141"/>
    </source>
</evidence>
<keyword evidence="4 6" id="KW-0472">Membrane</keyword>
<dbReference type="PANTHER" id="PTHR33507">
    <property type="entry name" value="INNER MEMBRANE PROTEIN YBBJ"/>
    <property type="match status" value="1"/>
</dbReference>
<keyword evidence="10" id="KW-0378">Hydrolase</keyword>
<keyword evidence="3 6" id="KW-1133">Transmembrane helix</keyword>
<dbReference type="Pfam" id="PF24961">
    <property type="entry name" value="NfeD_membrane"/>
    <property type="match status" value="1"/>
</dbReference>
<dbReference type="RefSeq" id="WP_070971723.1">
    <property type="nucleotide sequence ID" value="NZ_CP017715.1"/>
</dbReference>
<evidence type="ECO:0000259" key="8">
    <source>
        <dbReference type="Pfam" id="PF24961"/>
    </source>
</evidence>
<feature type="region of interest" description="Disordered" evidence="5">
    <location>
        <begin position="144"/>
        <end position="198"/>
    </location>
</feature>
<dbReference type="AlphaFoldDB" id="A0A1D9GNW7"/>
<feature type="transmembrane region" description="Helical" evidence="6">
    <location>
        <begin position="370"/>
        <end position="388"/>
    </location>
</feature>
<proteinExistence type="predicted"/>
<evidence type="ECO:0000256" key="2">
    <source>
        <dbReference type="ARBA" id="ARBA00022692"/>
    </source>
</evidence>
<sequence length="494" mass="52264">MLTGQSMVSTRVARLKVWGAVFLAGALLALGSLAHQVSAQQKSSGQALVLTIQGAIGPATMDYVTRGIRRAESEGAGLVVLEMDTPGGLMDSMREIIKTILASEVPVATYVSPQGARAASAGTYILYGSHIAAMAPATNLGSATPVQMGGLPGVPEPASEPEQKQPENTDSPGDATDKAASGSDKTSDDSKRRGKTAMERKVLEDAVSYIRGLADRHGRNADWAEEAVREAVNLGASEALEKNVIDVVAPNLQDLLRQIDGRTVPLVSGEITLKTADLEIVRSQPDWRTSLLSVITDPNVAYFLMIIGFYGIIFELANPGAIVPGVIGAISLILALFAFQVLSVNYAGLALIMLGLAFIVGEAFVPSFGMLGVGGIVAFVSGSVILMDGSHREISLPTIGGTALVAGGFILWTVTKFIGLRRKHPVSGSEQITHEEGRALDDFTREREHFRGHVRISGERWNAVSAQPVSNGDRVKVTNMDGLTVTVEVINEID</sequence>
<dbReference type="EMBL" id="CP017715">
    <property type="protein sequence ID" value="AOY89327.1"/>
    <property type="molecule type" value="Genomic_DNA"/>
</dbReference>
<dbReference type="CDD" id="cd07020">
    <property type="entry name" value="Clp_protease_NfeD_1"/>
    <property type="match status" value="1"/>
</dbReference>
<organism evidence="10 11">
    <name type="scientific">Marinobacter salinus</name>
    <dbReference type="NCBI Taxonomy" id="1874317"/>
    <lineage>
        <taxon>Bacteria</taxon>
        <taxon>Pseudomonadati</taxon>
        <taxon>Pseudomonadota</taxon>
        <taxon>Gammaproteobacteria</taxon>
        <taxon>Pseudomonadales</taxon>
        <taxon>Marinobacteraceae</taxon>
        <taxon>Marinobacter</taxon>
    </lineage>
</organism>
<dbReference type="Gene3D" id="3.90.226.10">
    <property type="entry name" value="2-enoyl-CoA Hydratase, Chain A, domain 1"/>
    <property type="match status" value="1"/>
</dbReference>
<evidence type="ECO:0000256" key="6">
    <source>
        <dbReference type="SAM" id="Phobius"/>
    </source>
</evidence>
<name>A0A1D9GNW7_9GAMM</name>
<dbReference type="Pfam" id="PF25145">
    <property type="entry name" value="NfeD1b_N"/>
    <property type="match status" value="1"/>
</dbReference>
<keyword evidence="2 6" id="KW-0812">Transmembrane</keyword>
<dbReference type="Gene3D" id="2.40.50.140">
    <property type="entry name" value="Nucleic acid-binding proteins"/>
    <property type="match status" value="1"/>
</dbReference>
<dbReference type="InterPro" id="IPR012340">
    <property type="entry name" value="NA-bd_OB-fold"/>
</dbReference>
<dbReference type="InterPro" id="IPR002810">
    <property type="entry name" value="NfeD-like_C"/>
</dbReference>
<protein>
    <submittedName>
        <fullName evidence="10">Serine protease</fullName>
    </submittedName>
</protein>
<dbReference type="GO" id="GO:0008233">
    <property type="term" value="F:peptidase activity"/>
    <property type="evidence" value="ECO:0007669"/>
    <property type="project" value="UniProtKB-KW"/>
</dbReference>
<feature type="transmembrane region" description="Helical" evidence="6">
    <location>
        <begin position="394"/>
        <end position="414"/>
    </location>
</feature>
<dbReference type="SUPFAM" id="SSF52096">
    <property type="entry name" value="ClpP/crotonase"/>
    <property type="match status" value="1"/>
</dbReference>
<evidence type="ECO:0000259" key="7">
    <source>
        <dbReference type="Pfam" id="PF01957"/>
    </source>
</evidence>
<dbReference type="GO" id="GO:0006508">
    <property type="term" value="P:proteolysis"/>
    <property type="evidence" value="ECO:0007669"/>
    <property type="project" value="UniProtKB-KW"/>
</dbReference>
<feature type="transmembrane region" description="Helical" evidence="6">
    <location>
        <begin position="322"/>
        <end position="340"/>
    </location>
</feature>
<keyword evidence="11" id="KW-1185">Reference proteome</keyword>
<dbReference type="InterPro" id="IPR056738">
    <property type="entry name" value="NfeD1b_N"/>
</dbReference>
<gene>
    <name evidence="10" type="ORF">BKP64_14750</name>
</gene>
<dbReference type="KEGG" id="msq:BKP64_14750"/>
<evidence type="ECO:0000313" key="10">
    <source>
        <dbReference type="EMBL" id="AOY89327.1"/>
    </source>
</evidence>
<comment type="subcellular location">
    <subcellularLocation>
        <location evidence="1">Membrane</location>
        <topology evidence="1">Multi-pass membrane protein</topology>
    </subcellularLocation>
</comment>
<feature type="compositionally biased region" description="Basic and acidic residues" evidence="5">
    <location>
        <begin position="185"/>
        <end position="198"/>
    </location>
</feature>
<evidence type="ECO:0000256" key="4">
    <source>
        <dbReference type="ARBA" id="ARBA00023136"/>
    </source>
</evidence>
<feature type="transmembrane region" description="Helical" evidence="6">
    <location>
        <begin position="346"/>
        <end position="365"/>
    </location>
</feature>
<evidence type="ECO:0000256" key="5">
    <source>
        <dbReference type="SAM" id="MobiDB-lite"/>
    </source>
</evidence>
<dbReference type="InterPro" id="IPR029045">
    <property type="entry name" value="ClpP/crotonase-like_dom_sf"/>
</dbReference>
<dbReference type="InterPro" id="IPR056739">
    <property type="entry name" value="NfeD_membrane"/>
</dbReference>
<keyword evidence="10" id="KW-0645">Protease</keyword>
<feature type="domain" description="NfeD1b N-terminal" evidence="9">
    <location>
        <begin position="49"/>
        <end position="149"/>
    </location>
</feature>
<feature type="domain" description="NfeD integral membrane" evidence="8">
    <location>
        <begin position="299"/>
        <end position="416"/>
    </location>
</feature>
<dbReference type="SUPFAM" id="SSF141322">
    <property type="entry name" value="NfeD domain-like"/>
    <property type="match status" value="1"/>
</dbReference>
<dbReference type="OrthoDB" id="5289056at2"/>
<feature type="domain" description="NfeD-like C-terminal" evidence="7">
    <location>
        <begin position="433"/>
        <end position="488"/>
    </location>
</feature>
<dbReference type="GO" id="GO:0016020">
    <property type="term" value="C:membrane"/>
    <property type="evidence" value="ECO:0007669"/>
    <property type="project" value="UniProtKB-SubCell"/>
</dbReference>
<evidence type="ECO:0000313" key="11">
    <source>
        <dbReference type="Proteomes" id="UP000177445"/>
    </source>
</evidence>
<dbReference type="Proteomes" id="UP000177445">
    <property type="component" value="Chromosome"/>
</dbReference>
<evidence type="ECO:0000256" key="3">
    <source>
        <dbReference type="ARBA" id="ARBA00022989"/>
    </source>
</evidence>
<dbReference type="STRING" id="1874317.BKP64_14750"/>